<keyword evidence="3" id="KW-1185">Reference proteome</keyword>
<proteinExistence type="predicted"/>
<gene>
    <name evidence="2" type="ORF">CSSPJE1EN1_LOCUS14571</name>
</gene>
<evidence type="ECO:0000313" key="2">
    <source>
        <dbReference type="EMBL" id="CAK9269093.1"/>
    </source>
</evidence>
<name>A0ABP0WQG5_9BRYO</name>
<evidence type="ECO:0000313" key="3">
    <source>
        <dbReference type="Proteomes" id="UP001497444"/>
    </source>
</evidence>
<sequence length="103" mass="10888">MPVVDSGRNACSSGDPWWKWIPDKHMDYMLGGRMKSVLAGAPLVTSVTAAVVVGMTSGMDAAISSQVPHAAGPLPAMFTSIAGMQKCLWLLLYGMPLVLQLVV</sequence>
<evidence type="ECO:0000256" key="1">
    <source>
        <dbReference type="SAM" id="Phobius"/>
    </source>
</evidence>
<keyword evidence="1" id="KW-1133">Transmembrane helix</keyword>
<keyword evidence="1" id="KW-0472">Membrane</keyword>
<accession>A0ABP0WQG5</accession>
<dbReference type="Proteomes" id="UP001497444">
    <property type="component" value="Chromosome 2"/>
</dbReference>
<feature type="transmembrane region" description="Helical" evidence="1">
    <location>
        <begin position="36"/>
        <end position="56"/>
    </location>
</feature>
<keyword evidence="1" id="KW-0812">Transmembrane</keyword>
<protein>
    <submittedName>
        <fullName evidence="2">Uncharacterized protein</fullName>
    </submittedName>
</protein>
<reference evidence="2 3" key="1">
    <citation type="submission" date="2024-02" db="EMBL/GenBank/DDBJ databases">
        <authorList>
            <consortium name="ELIXIR-Norway"/>
            <consortium name="Elixir Norway"/>
        </authorList>
    </citation>
    <scope>NUCLEOTIDE SEQUENCE [LARGE SCALE GENOMIC DNA]</scope>
</reference>
<feature type="transmembrane region" description="Helical" evidence="1">
    <location>
        <begin position="76"/>
        <end position="99"/>
    </location>
</feature>
<organism evidence="2 3">
    <name type="scientific">Sphagnum jensenii</name>
    <dbReference type="NCBI Taxonomy" id="128206"/>
    <lineage>
        <taxon>Eukaryota</taxon>
        <taxon>Viridiplantae</taxon>
        <taxon>Streptophyta</taxon>
        <taxon>Embryophyta</taxon>
        <taxon>Bryophyta</taxon>
        <taxon>Sphagnophytina</taxon>
        <taxon>Sphagnopsida</taxon>
        <taxon>Sphagnales</taxon>
        <taxon>Sphagnaceae</taxon>
        <taxon>Sphagnum</taxon>
    </lineage>
</organism>
<dbReference type="EMBL" id="OZ020097">
    <property type="protein sequence ID" value="CAK9269093.1"/>
    <property type="molecule type" value="Genomic_DNA"/>
</dbReference>